<feature type="domain" description="NADP-dependent oxidoreductase" evidence="4">
    <location>
        <begin position="21"/>
        <end position="263"/>
    </location>
</feature>
<protein>
    <submittedName>
        <fullName evidence="5">Diketogulonate reductase-like aldo/keto reductase</fullName>
    </submittedName>
</protein>
<dbReference type="EMBL" id="JACHVZ010000001">
    <property type="protein sequence ID" value="MBB2925753.1"/>
    <property type="molecule type" value="Genomic_DNA"/>
</dbReference>
<evidence type="ECO:0000256" key="2">
    <source>
        <dbReference type="ARBA" id="ARBA00022857"/>
    </source>
</evidence>
<evidence type="ECO:0000259" key="4">
    <source>
        <dbReference type="Pfam" id="PF00248"/>
    </source>
</evidence>
<proteinExistence type="inferred from homology"/>
<evidence type="ECO:0000313" key="6">
    <source>
        <dbReference type="Proteomes" id="UP000533533"/>
    </source>
</evidence>
<dbReference type="PANTHER" id="PTHR43827">
    <property type="entry name" value="2,5-DIKETO-D-GLUCONIC ACID REDUCTASE"/>
    <property type="match status" value="1"/>
</dbReference>
<dbReference type="PIRSF" id="PIRSF000097">
    <property type="entry name" value="AKR"/>
    <property type="match status" value="1"/>
</dbReference>
<dbReference type="InterPro" id="IPR020471">
    <property type="entry name" value="AKR"/>
</dbReference>
<dbReference type="InterPro" id="IPR036812">
    <property type="entry name" value="NAD(P)_OxRdtase_dom_sf"/>
</dbReference>
<name>A0ABR6FF50_9BURK</name>
<dbReference type="PANTHER" id="PTHR43827:SF3">
    <property type="entry name" value="NADP-DEPENDENT OXIDOREDUCTASE DOMAIN-CONTAINING PROTEIN"/>
    <property type="match status" value="1"/>
</dbReference>
<gene>
    <name evidence="5" type="ORF">FHX59_000159</name>
</gene>
<evidence type="ECO:0000313" key="5">
    <source>
        <dbReference type="EMBL" id="MBB2925753.1"/>
    </source>
</evidence>
<dbReference type="CDD" id="cd19140">
    <property type="entry name" value="AKR_AKR3F3"/>
    <property type="match status" value="1"/>
</dbReference>
<dbReference type="PROSITE" id="PS00798">
    <property type="entry name" value="ALDOKETO_REDUCTASE_1"/>
    <property type="match status" value="1"/>
</dbReference>
<dbReference type="SUPFAM" id="SSF51430">
    <property type="entry name" value="NAD(P)-linked oxidoreductase"/>
    <property type="match status" value="1"/>
</dbReference>
<comment type="caution">
    <text evidence="5">The sequence shown here is derived from an EMBL/GenBank/DDBJ whole genome shotgun (WGS) entry which is preliminary data.</text>
</comment>
<evidence type="ECO:0000256" key="1">
    <source>
        <dbReference type="ARBA" id="ARBA00007905"/>
    </source>
</evidence>
<keyword evidence="3" id="KW-0560">Oxidoreductase</keyword>
<reference evidence="5 6" key="1">
    <citation type="submission" date="2020-08" db="EMBL/GenBank/DDBJ databases">
        <title>Genomic Encyclopedia of Type Strains, Phase IV (KMG-V): Genome sequencing to study the core and pangenomes of soil and plant-associated prokaryotes.</title>
        <authorList>
            <person name="Whitman W."/>
        </authorList>
    </citation>
    <scope>NUCLEOTIDE SEQUENCE [LARGE SCALE GENOMIC DNA]</scope>
    <source>
        <strain evidence="5 6">SRMrh-85</strain>
    </source>
</reference>
<dbReference type="Pfam" id="PF00248">
    <property type="entry name" value="Aldo_ket_red"/>
    <property type="match status" value="1"/>
</dbReference>
<sequence length="294" mass="32015">MTKLVSTTMNTDTQPLAVPAIGLGTWQSEHDDGVRAVRSAIESGYRHIDTAPRYQNEAAVGEGIRQSGIARDSLFVTTKVWWTDLHAPALRQSVERSLAALKLDYVDLLLIHWPNPDIPLEETLDALAEAHRQGRARKIGVSNFPVAWLERAVASSPVPLSVNQCEYHPYLNQRKVLAACAKHGITFVAHTPLGSGRLLQDPSVARIAARYGKSVSQILLRWLIQQPGVAALPKSGNPRRIAENIDVFDFALSGDDMRAIAGLARPDGRVSKAAWSPEWDAASNGATCDHGRAA</sequence>
<dbReference type="InterPro" id="IPR023210">
    <property type="entry name" value="NADP_OxRdtase_dom"/>
</dbReference>
<dbReference type="Gene3D" id="3.20.20.100">
    <property type="entry name" value="NADP-dependent oxidoreductase domain"/>
    <property type="match status" value="1"/>
</dbReference>
<dbReference type="InterPro" id="IPR018170">
    <property type="entry name" value="Aldo/ket_reductase_CS"/>
</dbReference>
<keyword evidence="2" id="KW-0521">NADP</keyword>
<comment type="similarity">
    <text evidence="1">Belongs to the aldo/keto reductase family.</text>
</comment>
<dbReference type="Proteomes" id="UP000533533">
    <property type="component" value="Unassembled WGS sequence"/>
</dbReference>
<dbReference type="PRINTS" id="PR00069">
    <property type="entry name" value="ALDKETRDTASE"/>
</dbReference>
<evidence type="ECO:0000256" key="3">
    <source>
        <dbReference type="ARBA" id="ARBA00023002"/>
    </source>
</evidence>
<keyword evidence="6" id="KW-1185">Reference proteome</keyword>
<organism evidence="5 6">
    <name type="scientific">Paraburkholderia silvatlantica</name>
    <dbReference type="NCBI Taxonomy" id="321895"/>
    <lineage>
        <taxon>Bacteria</taxon>
        <taxon>Pseudomonadati</taxon>
        <taxon>Pseudomonadota</taxon>
        <taxon>Betaproteobacteria</taxon>
        <taxon>Burkholderiales</taxon>
        <taxon>Burkholderiaceae</taxon>
        <taxon>Paraburkholderia</taxon>
    </lineage>
</organism>
<accession>A0ABR6FF50</accession>